<organism evidence="2 3">
    <name type="scientific">Marmota monax</name>
    <name type="common">Woodchuck</name>
    <dbReference type="NCBI Taxonomy" id="9995"/>
    <lineage>
        <taxon>Eukaryota</taxon>
        <taxon>Metazoa</taxon>
        <taxon>Chordata</taxon>
        <taxon>Craniata</taxon>
        <taxon>Vertebrata</taxon>
        <taxon>Euteleostomi</taxon>
        <taxon>Mammalia</taxon>
        <taxon>Eutheria</taxon>
        <taxon>Euarchontoglires</taxon>
        <taxon>Glires</taxon>
        <taxon>Rodentia</taxon>
        <taxon>Sciuromorpha</taxon>
        <taxon>Sciuridae</taxon>
        <taxon>Xerinae</taxon>
        <taxon>Marmotini</taxon>
        <taxon>Marmota</taxon>
    </lineage>
</organism>
<name>A0A5E4D498_MARMO</name>
<protein>
    <submittedName>
        <fullName evidence="2">Uncharacterized protein</fullName>
    </submittedName>
</protein>
<accession>A0A5E4D498</accession>
<proteinExistence type="predicted"/>
<dbReference type="Proteomes" id="UP000335636">
    <property type="component" value="Unassembled WGS sequence"/>
</dbReference>
<dbReference type="Proteomes" id="UP000662637">
    <property type="component" value="Unassembled WGS sequence"/>
</dbReference>
<sequence length="135" mass="15441">MEQKLQRETESAGSEKHFCFMQLPPDTKPNVLTDNKTIPSIGSCQQKMLPFCTSKLFSASTFRQHFTPKVQIVLPREPLDLTSSPIFTWNIGWLTRSMAQSFIEIFSSNFLKNSLEMKVPTSNKLCFIQDTETSK</sequence>
<dbReference type="EMBL" id="CABDUW010002973">
    <property type="protein sequence ID" value="VTJ88470.1"/>
    <property type="molecule type" value="Genomic_DNA"/>
</dbReference>
<gene>
    <name evidence="1" type="ORF">GHT09_015766</name>
    <name evidence="2" type="ORF">MONAX_5E044760</name>
</gene>
<dbReference type="EMBL" id="WJEC01005518">
    <property type="protein sequence ID" value="KAF7473649.1"/>
    <property type="molecule type" value="Genomic_DNA"/>
</dbReference>
<reference evidence="1" key="2">
    <citation type="submission" date="2020-08" db="EMBL/GenBank/DDBJ databases">
        <authorList>
            <person name="Shumante A."/>
            <person name="Zimin A.V."/>
            <person name="Puiu D."/>
            <person name="Salzberg S.L."/>
        </authorList>
    </citation>
    <scope>NUCLEOTIDE SEQUENCE</scope>
    <source>
        <strain evidence="1">WC2-LM</strain>
        <tissue evidence="1">Liver</tissue>
    </source>
</reference>
<evidence type="ECO:0000313" key="2">
    <source>
        <dbReference type="EMBL" id="VTJ88470.1"/>
    </source>
</evidence>
<reference evidence="2 3" key="1">
    <citation type="submission" date="2019-04" db="EMBL/GenBank/DDBJ databases">
        <authorList>
            <person name="Alioto T."/>
            <person name="Alioto T."/>
        </authorList>
    </citation>
    <scope>NUCLEOTIDE SEQUENCE [LARGE SCALE GENOMIC DNA]</scope>
</reference>
<keyword evidence="3" id="KW-1185">Reference proteome</keyword>
<evidence type="ECO:0000313" key="3">
    <source>
        <dbReference type="Proteomes" id="UP000335636"/>
    </source>
</evidence>
<evidence type="ECO:0000313" key="1">
    <source>
        <dbReference type="EMBL" id="KAF7473649.1"/>
    </source>
</evidence>
<dbReference type="AlphaFoldDB" id="A0A5E4D498"/>